<dbReference type="EMBL" id="CP023406">
    <property type="protein sequence ID" value="ATD66320.1"/>
    <property type="molecule type" value="Genomic_DNA"/>
</dbReference>
<gene>
    <name evidence="5" type="ORF">CNR27_01710</name>
</gene>
<sequence length="349" mass="37038">MADAMTGRAGPTPLRERLPRLSPVQADTLRQLHGRPRQWVTPAGTLRLRAGRAPRPDGTDAGVFELDADGTRLGLRLASHPAADGDALHWQDRDGRARVLAWSLAHEATLVQISDALGTSLLPLPDAPPPPAADVVWMDLDIASPDGAAAVHGSLRAPATWLQDLLSRADAGPRVPVDPGAWRQLPVIATVAIPAPPLTVADVRSLRPGDVVVVGHVRLPPLHAHAAGLRWPVRAGPDGWRIDGPAAPHPRFQEMPRMSETDATDTPTTDEAPAAEDPTGRLPVEIEFEVGKLELRLSDIAALQPGYVFALPAHLEGANVTIRVNGQVTGQGELVAVGDTLGVRLLSWS</sequence>
<feature type="compositionally biased region" description="Basic and acidic residues" evidence="3">
    <location>
        <begin position="251"/>
        <end position="260"/>
    </location>
</feature>
<dbReference type="GO" id="GO:0050918">
    <property type="term" value="P:positive chemotaxis"/>
    <property type="evidence" value="ECO:0007669"/>
    <property type="project" value="TreeGrafter"/>
</dbReference>
<dbReference type="InterPro" id="IPR003283">
    <property type="entry name" value="T3SS_OMP_SpaO"/>
</dbReference>
<dbReference type="Gene3D" id="2.30.330.10">
    <property type="entry name" value="SpoA-like"/>
    <property type="match status" value="1"/>
</dbReference>
<evidence type="ECO:0000313" key="6">
    <source>
        <dbReference type="Proteomes" id="UP000218968"/>
    </source>
</evidence>
<dbReference type="SUPFAM" id="SSF101801">
    <property type="entry name" value="Surface presentation of antigens (SPOA)"/>
    <property type="match status" value="1"/>
</dbReference>
<dbReference type="PANTHER" id="PTHR30034">
    <property type="entry name" value="FLAGELLAR MOTOR SWITCH PROTEIN FLIM"/>
    <property type="match status" value="1"/>
</dbReference>
<dbReference type="Pfam" id="PF01052">
    <property type="entry name" value="FliMN_C"/>
    <property type="match status" value="1"/>
</dbReference>
<evidence type="ECO:0000256" key="3">
    <source>
        <dbReference type="SAM" id="MobiDB-lite"/>
    </source>
</evidence>
<proteinExistence type="inferred from homology"/>
<name>A0A290XB21_9GAMM</name>
<protein>
    <submittedName>
        <fullName evidence="5">YscQ/HrcQ family type III secretion apparatus protein</fullName>
    </submittedName>
</protein>
<dbReference type="InterPro" id="IPR036429">
    <property type="entry name" value="SpoA-like_sf"/>
</dbReference>
<dbReference type="InterPro" id="IPR001543">
    <property type="entry name" value="FliN-like_C"/>
</dbReference>
<dbReference type="GO" id="GO:0071978">
    <property type="term" value="P:bacterial-type flagellum-dependent swarming motility"/>
    <property type="evidence" value="ECO:0007669"/>
    <property type="project" value="TreeGrafter"/>
</dbReference>
<dbReference type="RefSeq" id="WP_096296650.1">
    <property type="nucleotide sequence ID" value="NZ_CP023406.1"/>
</dbReference>
<evidence type="ECO:0000259" key="4">
    <source>
        <dbReference type="Pfam" id="PF01052"/>
    </source>
</evidence>
<feature type="region of interest" description="Disordered" evidence="3">
    <location>
        <begin position="241"/>
        <end position="278"/>
    </location>
</feature>
<comment type="similarity">
    <text evidence="1">Belongs to the FliN/MopA/SpaO family.</text>
</comment>
<accession>A0A290XB21</accession>
<evidence type="ECO:0000256" key="1">
    <source>
        <dbReference type="ARBA" id="ARBA00009226"/>
    </source>
</evidence>
<evidence type="ECO:0000256" key="2">
    <source>
        <dbReference type="ARBA" id="ARBA00023026"/>
    </source>
</evidence>
<dbReference type="PRINTS" id="PR01339">
    <property type="entry name" value="TYPE3OMOPROT"/>
</dbReference>
<dbReference type="InterPro" id="IPR013385">
    <property type="entry name" value="T3SS_SpaO/YscQ/SpaO"/>
</dbReference>
<keyword evidence="2" id="KW-0843">Virulence</keyword>
<feature type="domain" description="Flagellar motor switch protein FliN-like C-terminal" evidence="4">
    <location>
        <begin position="281"/>
        <end position="347"/>
    </location>
</feature>
<feature type="compositionally biased region" description="Low complexity" evidence="3">
    <location>
        <begin position="264"/>
        <end position="277"/>
    </location>
</feature>
<dbReference type="AlphaFoldDB" id="A0A290XB21"/>
<dbReference type="KEGG" id="lum:CNR27_01710"/>
<dbReference type="NCBIfam" id="TIGR02551">
    <property type="entry name" value="SpaO_YscQ"/>
    <property type="match status" value="1"/>
</dbReference>
<dbReference type="PANTHER" id="PTHR30034:SF5">
    <property type="entry name" value="SECRETION SYSTEM APPARATUS PROTEIN SSAQ"/>
    <property type="match status" value="1"/>
</dbReference>
<dbReference type="Proteomes" id="UP000218968">
    <property type="component" value="Chromosome"/>
</dbReference>
<organism evidence="5 6">
    <name type="scientific">Luteimonas chenhongjianii</name>
    <dbReference type="NCBI Taxonomy" id="2006110"/>
    <lineage>
        <taxon>Bacteria</taxon>
        <taxon>Pseudomonadati</taxon>
        <taxon>Pseudomonadota</taxon>
        <taxon>Gammaproteobacteria</taxon>
        <taxon>Lysobacterales</taxon>
        <taxon>Lysobacteraceae</taxon>
        <taxon>Luteimonas</taxon>
    </lineage>
</organism>
<dbReference type="OrthoDB" id="182173at2"/>
<keyword evidence="6" id="KW-1185">Reference proteome</keyword>
<reference evidence="6" key="1">
    <citation type="submission" date="2017-09" db="EMBL/GenBank/DDBJ databases">
        <title>Luteimonas liuhanmingii sp.nov., isolated from the intestinal contents of Tibetan Plateau Pika in Yushu, Qinghai Province, China.</title>
        <authorList>
            <person name="Gui Z."/>
        </authorList>
    </citation>
    <scope>NUCLEOTIDE SEQUENCE [LARGE SCALE GENOMIC DNA]</scope>
    <source>
        <strain evidence="6">100111</strain>
    </source>
</reference>
<evidence type="ECO:0000313" key="5">
    <source>
        <dbReference type="EMBL" id="ATD66320.1"/>
    </source>
</evidence>
<dbReference type="GO" id="GO:0030254">
    <property type="term" value="P:protein secretion by the type III secretion system"/>
    <property type="evidence" value="ECO:0007669"/>
    <property type="project" value="InterPro"/>
</dbReference>